<feature type="domain" description="Glycosyltransferase 2-like" evidence="1">
    <location>
        <begin position="277"/>
        <end position="386"/>
    </location>
</feature>
<reference evidence="2 3" key="1">
    <citation type="submission" date="2024-03" db="EMBL/GenBank/DDBJ databases">
        <title>Novel species of the genus Variovorax.</title>
        <authorList>
            <person name="Liu Q."/>
            <person name="Xin Y.-H."/>
        </authorList>
    </citation>
    <scope>NUCLEOTIDE SEQUENCE [LARGE SCALE GENOMIC DNA]</scope>
    <source>
        <strain evidence="2 3">KACC 18899</strain>
    </source>
</reference>
<dbReference type="PANTHER" id="PTHR43685:SF11">
    <property type="entry name" value="GLYCOSYLTRANSFERASE TAGX-RELATED"/>
    <property type="match status" value="1"/>
</dbReference>
<dbReference type="PANTHER" id="PTHR43685">
    <property type="entry name" value="GLYCOSYLTRANSFERASE"/>
    <property type="match status" value="1"/>
</dbReference>
<evidence type="ECO:0000313" key="3">
    <source>
        <dbReference type="Proteomes" id="UP001365846"/>
    </source>
</evidence>
<evidence type="ECO:0000259" key="1">
    <source>
        <dbReference type="Pfam" id="PF00535"/>
    </source>
</evidence>
<gene>
    <name evidence="2" type="ORF">WKW77_11715</name>
</gene>
<sequence>MNEHKPRLVLSMDVLVRAEHDDPVRGCGVLYADLARSGCFDVEFEASHECAQLADEYLRDHGIRGASTAPRPRQGGQTVIVAQPAGVVPEPWRSDPFVIRAHIIYGSLAFASGGNVDKNDHESRASMLASLDVRTVVVVPTQQVKDDLLRLRPELSPAQVSIVTLGATQAPVSSPRVSSLTDALLDADRRFRSRPVSLLWQYPGEVPADPDAPASFLGFRNGAAGPAFGMSLQDHARQKPVWTDVLPASGTIDRPEGGLRTKGLVKSGTPDLPLVSYVTVVRNNVATLGRAIESVQRQSYPNVEHIVLDGASTDGTVELILRHADRLDYFVSEPDRGLYDAINKAVPLARGQLICVLNSDDWLEPHAAEIAVRRMHKRTQGAALLATGAVIYNLAEEVEVEWPPMFVHPGSYFACANICHNGVYATRLAYERSGLYDATFRIAADFKWVMACVDAGVDFIYTREVAVNYSLGGTSGDAGGHSRECQRVVAERFPFLSRREVNGLYDSYFLFGHQPHDVLDRPHEPLTALLRRLFFQHTQQRDFQLALTWAAMTKLEHPADRCPLPALAEQSTGIPSVRRSAKDLVKGLLFRYPRLYRVALSGYARLRR</sequence>
<dbReference type="Pfam" id="PF00535">
    <property type="entry name" value="Glycos_transf_2"/>
    <property type="match status" value="1"/>
</dbReference>
<keyword evidence="2" id="KW-0808">Transferase</keyword>
<comment type="caution">
    <text evidence="2">The sequence shown here is derived from an EMBL/GenBank/DDBJ whole genome shotgun (WGS) entry which is preliminary data.</text>
</comment>
<dbReference type="Proteomes" id="UP001365846">
    <property type="component" value="Unassembled WGS sequence"/>
</dbReference>
<dbReference type="EC" id="2.4.-.-" evidence="2"/>
<dbReference type="InterPro" id="IPR029044">
    <property type="entry name" value="Nucleotide-diphossugar_trans"/>
</dbReference>
<protein>
    <submittedName>
        <fullName evidence="2">Glycosyltransferase family 2 protein</fullName>
        <ecNumber evidence="2">2.4.-.-</ecNumber>
    </submittedName>
</protein>
<dbReference type="CDD" id="cd06433">
    <property type="entry name" value="GT_2_WfgS_like"/>
    <property type="match status" value="1"/>
</dbReference>
<keyword evidence="3" id="KW-1185">Reference proteome</keyword>
<dbReference type="Gene3D" id="3.90.550.10">
    <property type="entry name" value="Spore Coat Polysaccharide Biosynthesis Protein SpsA, Chain A"/>
    <property type="match status" value="1"/>
</dbReference>
<evidence type="ECO:0000313" key="2">
    <source>
        <dbReference type="EMBL" id="MEJ8811736.1"/>
    </source>
</evidence>
<organism evidence="2 3">
    <name type="scientific">Variovorax ureilyticus</name>
    <dbReference type="NCBI Taxonomy" id="1836198"/>
    <lineage>
        <taxon>Bacteria</taxon>
        <taxon>Pseudomonadati</taxon>
        <taxon>Pseudomonadota</taxon>
        <taxon>Betaproteobacteria</taxon>
        <taxon>Burkholderiales</taxon>
        <taxon>Comamonadaceae</taxon>
        <taxon>Variovorax</taxon>
    </lineage>
</organism>
<dbReference type="InterPro" id="IPR050834">
    <property type="entry name" value="Glycosyltransf_2"/>
</dbReference>
<dbReference type="EMBL" id="JBBKZU010000004">
    <property type="protein sequence ID" value="MEJ8811736.1"/>
    <property type="molecule type" value="Genomic_DNA"/>
</dbReference>
<dbReference type="SUPFAM" id="SSF53448">
    <property type="entry name" value="Nucleotide-diphospho-sugar transferases"/>
    <property type="match status" value="1"/>
</dbReference>
<dbReference type="InterPro" id="IPR001173">
    <property type="entry name" value="Glyco_trans_2-like"/>
</dbReference>
<dbReference type="GO" id="GO:0016757">
    <property type="term" value="F:glycosyltransferase activity"/>
    <property type="evidence" value="ECO:0007669"/>
    <property type="project" value="UniProtKB-KW"/>
</dbReference>
<keyword evidence="2" id="KW-0328">Glycosyltransferase</keyword>
<dbReference type="RefSeq" id="WP_340357007.1">
    <property type="nucleotide sequence ID" value="NZ_JBBKZU010000004.1"/>
</dbReference>
<proteinExistence type="predicted"/>
<name>A0ABU8VE19_9BURK</name>
<accession>A0ABU8VE19</accession>